<dbReference type="EMBL" id="CAJOBA010101123">
    <property type="protein sequence ID" value="CAF4520575.1"/>
    <property type="molecule type" value="Genomic_DNA"/>
</dbReference>
<evidence type="ECO:0000259" key="3">
    <source>
        <dbReference type="PROSITE" id="PS50011"/>
    </source>
</evidence>
<name>A0A8S2G9C4_9BILA</name>
<dbReference type="Proteomes" id="UP000677228">
    <property type="component" value="Unassembled WGS sequence"/>
</dbReference>
<gene>
    <name evidence="4" type="ORF">OVA965_LOCUS45314</name>
    <name evidence="5" type="ORF">TMI583_LOCUS48708</name>
</gene>
<proteinExistence type="predicted"/>
<dbReference type="EMBL" id="CAJNOK010070382">
    <property type="protein sequence ID" value="CAF1661603.1"/>
    <property type="molecule type" value="Genomic_DNA"/>
</dbReference>
<accession>A0A8S2G9C4</accession>
<dbReference type="PANTHER" id="PTHR44329">
    <property type="entry name" value="SERINE/THREONINE-PROTEIN KINASE TNNI3K-RELATED"/>
    <property type="match status" value="1"/>
</dbReference>
<evidence type="ECO:0000313" key="5">
    <source>
        <dbReference type="EMBL" id="CAF4520575.1"/>
    </source>
</evidence>
<organism evidence="4 6">
    <name type="scientific">Didymodactylos carnosus</name>
    <dbReference type="NCBI Taxonomy" id="1234261"/>
    <lineage>
        <taxon>Eukaryota</taxon>
        <taxon>Metazoa</taxon>
        <taxon>Spiralia</taxon>
        <taxon>Gnathifera</taxon>
        <taxon>Rotifera</taxon>
        <taxon>Eurotatoria</taxon>
        <taxon>Bdelloidea</taxon>
        <taxon>Philodinida</taxon>
        <taxon>Philodinidae</taxon>
        <taxon>Didymodactylos</taxon>
    </lineage>
</organism>
<feature type="non-terminal residue" evidence="4">
    <location>
        <position position="143"/>
    </location>
</feature>
<dbReference type="PANTHER" id="PTHR44329:SF298">
    <property type="entry name" value="MIXED LINEAGE KINASE DOMAIN-LIKE PROTEIN"/>
    <property type="match status" value="1"/>
</dbReference>
<dbReference type="GO" id="GO:0005524">
    <property type="term" value="F:ATP binding"/>
    <property type="evidence" value="ECO:0007669"/>
    <property type="project" value="UniProtKB-KW"/>
</dbReference>
<dbReference type="GO" id="GO:0004674">
    <property type="term" value="F:protein serine/threonine kinase activity"/>
    <property type="evidence" value="ECO:0007669"/>
    <property type="project" value="TreeGrafter"/>
</dbReference>
<evidence type="ECO:0000256" key="2">
    <source>
        <dbReference type="ARBA" id="ARBA00022840"/>
    </source>
</evidence>
<dbReference type="Gene3D" id="1.10.510.10">
    <property type="entry name" value="Transferase(Phosphotransferase) domain 1"/>
    <property type="match status" value="1"/>
</dbReference>
<evidence type="ECO:0000313" key="4">
    <source>
        <dbReference type="EMBL" id="CAF1661603.1"/>
    </source>
</evidence>
<dbReference type="InterPro" id="IPR011009">
    <property type="entry name" value="Kinase-like_dom_sf"/>
</dbReference>
<dbReference type="InterPro" id="IPR000719">
    <property type="entry name" value="Prot_kinase_dom"/>
</dbReference>
<dbReference type="Proteomes" id="UP000682733">
    <property type="component" value="Unassembled WGS sequence"/>
</dbReference>
<protein>
    <recommendedName>
        <fullName evidence="3">Protein kinase domain-containing protein</fullName>
    </recommendedName>
</protein>
<dbReference type="SMART" id="SM00220">
    <property type="entry name" value="S_TKc"/>
    <property type="match status" value="1"/>
</dbReference>
<evidence type="ECO:0000256" key="1">
    <source>
        <dbReference type="ARBA" id="ARBA00022741"/>
    </source>
</evidence>
<dbReference type="PROSITE" id="PS00108">
    <property type="entry name" value="PROTEIN_KINASE_ST"/>
    <property type="match status" value="1"/>
</dbReference>
<dbReference type="Pfam" id="PF00069">
    <property type="entry name" value="Pkinase"/>
    <property type="match status" value="1"/>
</dbReference>
<sequence length="143" mass="16728">MDKQMETQFTNEVSTLCRIRYEHVVSVFGACIRPNAYAIVVEHMPLGSLFDVLRKKDPILTNHWSILSQIIKSINYLHMLHPPIFHRDIKSTNFLLKRSNKEDGYLVKVCDFGLSETRRESTRQTHMTCGTLQWMAPEIMKME</sequence>
<dbReference type="PROSITE" id="PS50011">
    <property type="entry name" value="PROTEIN_KINASE_DOM"/>
    <property type="match status" value="1"/>
</dbReference>
<keyword evidence="2" id="KW-0067">ATP-binding</keyword>
<reference evidence="4" key="1">
    <citation type="submission" date="2021-02" db="EMBL/GenBank/DDBJ databases">
        <authorList>
            <person name="Nowell W R."/>
        </authorList>
    </citation>
    <scope>NUCLEOTIDE SEQUENCE</scope>
</reference>
<feature type="domain" description="Protein kinase" evidence="3">
    <location>
        <begin position="1"/>
        <end position="143"/>
    </location>
</feature>
<dbReference type="InterPro" id="IPR008271">
    <property type="entry name" value="Ser/Thr_kinase_AS"/>
</dbReference>
<evidence type="ECO:0000313" key="6">
    <source>
        <dbReference type="Proteomes" id="UP000677228"/>
    </source>
</evidence>
<dbReference type="InterPro" id="IPR051681">
    <property type="entry name" value="Ser/Thr_Kinases-Pseudokinases"/>
</dbReference>
<comment type="caution">
    <text evidence="4">The sequence shown here is derived from an EMBL/GenBank/DDBJ whole genome shotgun (WGS) entry which is preliminary data.</text>
</comment>
<keyword evidence="1" id="KW-0547">Nucleotide-binding</keyword>
<dbReference type="AlphaFoldDB" id="A0A8S2G9C4"/>
<dbReference type="SUPFAM" id="SSF56112">
    <property type="entry name" value="Protein kinase-like (PK-like)"/>
    <property type="match status" value="1"/>
</dbReference>